<protein>
    <submittedName>
        <fullName evidence="1">Uncharacterized protein</fullName>
    </submittedName>
</protein>
<organism evidence="1 2">
    <name type="scientific">Euplotes crassus</name>
    <dbReference type="NCBI Taxonomy" id="5936"/>
    <lineage>
        <taxon>Eukaryota</taxon>
        <taxon>Sar</taxon>
        <taxon>Alveolata</taxon>
        <taxon>Ciliophora</taxon>
        <taxon>Intramacronucleata</taxon>
        <taxon>Spirotrichea</taxon>
        <taxon>Hypotrichia</taxon>
        <taxon>Euplotida</taxon>
        <taxon>Euplotidae</taxon>
        <taxon>Moneuplotes</taxon>
    </lineage>
</organism>
<keyword evidence="2" id="KW-1185">Reference proteome</keyword>
<dbReference type="Proteomes" id="UP001295684">
    <property type="component" value="Unassembled WGS sequence"/>
</dbReference>
<dbReference type="AlphaFoldDB" id="A0AAD1XW35"/>
<gene>
    <name evidence="1" type="ORF">ECRASSUSDP1_LOCUS21034</name>
</gene>
<evidence type="ECO:0000313" key="1">
    <source>
        <dbReference type="EMBL" id="CAI2379621.1"/>
    </source>
</evidence>
<reference evidence="1" key="1">
    <citation type="submission" date="2023-07" db="EMBL/GenBank/DDBJ databases">
        <authorList>
            <consortium name="AG Swart"/>
            <person name="Singh M."/>
            <person name="Singh A."/>
            <person name="Seah K."/>
            <person name="Emmerich C."/>
        </authorList>
    </citation>
    <scope>NUCLEOTIDE SEQUENCE</scope>
    <source>
        <strain evidence="1">DP1</strain>
    </source>
</reference>
<evidence type="ECO:0000313" key="2">
    <source>
        <dbReference type="Proteomes" id="UP001295684"/>
    </source>
</evidence>
<proteinExistence type="predicted"/>
<comment type="caution">
    <text evidence="1">The sequence shown here is derived from an EMBL/GenBank/DDBJ whole genome shotgun (WGS) entry which is preliminary data.</text>
</comment>
<dbReference type="EMBL" id="CAMPGE010021478">
    <property type="protein sequence ID" value="CAI2379621.1"/>
    <property type="molecule type" value="Genomic_DNA"/>
</dbReference>
<accession>A0AAD1XW35</accession>
<sequence length="118" mass="13703">MEDVSFSVLDYQYLRSGIASLWLANQVQSIEEFLILISCSKVDFSIFIVLIRKLFSQSVLDLVSHFNIIISWLEEADNVEVLTLSLNVYEHVFSCRVLESFCWRRVLSQDGECEKSQE</sequence>
<name>A0AAD1XW35_EUPCR</name>